<comment type="similarity">
    <text evidence="2">Belongs to the glycosyltransferase 31 family.</text>
</comment>
<feature type="domain" description="Fringe-like glycosyltransferase" evidence="11">
    <location>
        <begin position="1"/>
        <end position="168"/>
    </location>
</feature>
<keyword evidence="6" id="KW-0735">Signal-anchor</keyword>
<dbReference type="GO" id="GO:0016020">
    <property type="term" value="C:membrane"/>
    <property type="evidence" value="ECO:0007669"/>
    <property type="project" value="UniProtKB-SubCell"/>
</dbReference>
<comment type="caution">
    <text evidence="12">The sequence shown here is derived from an EMBL/GenBank/DDBJ whole genome shotgun (WGS) entry which is preliminary data.</text>
</comment>
<dbReference type="AlphaFoldDB" id="A0AA89BS26"/>
<reference evidence="12" key="1">
    <citation type="submission" date="2019-08" db="EMBL/GenBank/DDBJ databases">
        <title>The improved chromosome-level genome for the pearl oyster Pinctada fucata martensii using PacBio sequencing and Hi-C.</title>
        <authorList>
            <person name="Zheng Z."/>
        </authorList>
    </citation>
    <scope>NUCLEOTIDE SEQUENCE</scope>
    <source>
        <strain evidence="12">ZZ-2019</strain>
        <tissue evidence="12">Adductor muscle</tissue>
    </source>
</reference>
<dbReference type="EMBL" id="VSWD01000010">
    <property type="protein sequence ID" value="KAK3091976.1"/>
    <property type="molecule type" value="Genomic_DNA"/>
</dbReference>
<keyword evidence="7" id="KW-1133">Transmembrane helix</keyword>
<dbReference type="InterPro" id="IPR003378">
    <property type="entry name" value="Fringe-like_glycosylTrfase"/>
</dbReference>
<evidence type="ECO:0000313" key="12">
    <source>
        <dbReference type="EMBL" id="KAK3091976.1"/>
    </source>
</evidence>
<accession>A0AA89BS26</accession>
<proteinExistence type="inferred from homology"/>
<dbReference type="Pfam" id="PF02434">
    <property type="entry name" value="Fringe"/>
    <property type="match status" value="2"/>
</dbReference>
<dbReference type="Proteomes" id="UP001186944">
    <property type="component" value="Unassembled WGS sequence"/>
</dbReference>
<evidence type="ECO:0000259" key="11">
    <source>
        <dbReference type="Pfam" id="PF02434"/>
    </source>
</evidence>
<evidence type="ECO:0000313" key="13">
    <source>
        <dbReference type="Proteomes" id="UP001186944"/>
    </source>
</evidence>
<feature type="compositionally biased region" description="Polar residues" evidence="10">
    <location>
        <begin position="395"/>
        <end position="429"/>
    </location>
</feature>
<keyword evidence="5" id="KW-0812">Transmembrane</keyword>
<keyword evidence="3" id="KW-0328">Glycosyltransferase</keyword>
<feature type="domain" description="Fringe-like glycosyltransferase" evidence="11">
    <location>
        <begin position="175"/>
        <end position="369"/>
    </location>
</feature>
<evidence type="ECO:0000256" key="9">
    <source>
        <dbReference type="ARBA" id="ARBA00037847"/>
    </source>
</evidence>
<protein>
    <recommendedName>
        <fullName evidence="11">Fringe-like glycosyltransferase domain-containing protein</fullName>
    </recommendedName>
</protein>
<dbReference type="PANTHER" id="PTHR10811">
    <property type="entry name" value="FRINGE-RELATED"/>
    <property type="match status" value="1"/>
</dbReference>
<evidence type="ECO:0000256" key="3">
    <source>
        <dbReference type="ARBA" id="ARBA00022676"/>
    </source>
</evidence>
<comment type="subcellular location">
    <subcellularLocation>
        <location evidence="9">Endomembrane system</location>
        <topology evidence="9">Single-pass membrane protein</topology>
    </subcellularLocation>
    <subcellularLocation>
        <location evidence="1">Membrane</location>
        <topology evidence="1">Single-pass type II membrane protein</topology>
    </subcellularLocation>
</comment>
<evidence type="ECO:0000256" key="7">
    <source>
        <dbReference type="ARBA" id="ARBA00022989"/>
    </source>
</evidence>
<name>A0AA89BS26_PINIB</name>
<evidence type="ECO:0000256" key="1">
    <source>
        <dbReference type="ARBA" id="ARBA00004606"/>
    </source>
</evidence>
<evidence type="ECO:0000256" key="8">
    <source>
        <dbReference type="ARBA" id="ARBA00023136"/>
    </source>
</evidence>
<dbReference type="GO" id="GO:0012505">
    <property type="term" value="C:endomembrane system"/>
    <property type="evidence" value="ECO:0007669"/>
    <property type="project" value="UniProtKB-SubCell"/>
</dbReference>
<organism evidence="12 13">
    <name type="scientific">Pinctada imbricata</name>
    <name type="common">Atlantic pearl-oyster</name>
    <name type="synonym">Pinctada martensii</name>
    <dbReference type="NCBI Taxonomy" id="66713"/>
    <lineage>
        <taxon>Eukaryota</taxon>
        <taxon>Metazoa</taxon>
        <taxon>Spiralia</taxon>
        <taxon>Lophotrochozoa</taxon>
        <taxon>Mollusca</taxon>
        <taxon>Bivalvia</taxon>
        <taxon>Autobranchia</taxon>
        <taxon>Pteriomorphia</taxon>
        <taxon>Pterioida</taxon>
        <taxon>Pterioidea</taxon>
        <taxon>Pteriidae</taxon>
        <taxon>Pinctada</taxon>
    </lineage>
</organism>
<keyword evidence="4" id="KW-0808">Transferase</keyword>
<evidence type="ECO:0000256" key="6">
    <source>
        <dbReference type="ARBA" id="ARBA00022968"/>
    </source>
</evidence>
<feature type="region of interest" description="Disordered" evidence="10">
    <location>
        <begin position="393"/>
        <end position="429"/>
    </location>
</feature>
<evidence type="ECO:0000256" key="4">
    <source>
        <dbReference type="ARBA" id="ARBA00022679"/>
    </source>
</evidence>
<dbReference type="Gene3D" id="3.90.550.50">
    <property type="match status" value="2"/>
</dbReference>
<keyword evidence="13" id="KW-1185">Reference proteome</keyword>
<dbReference type="GO" id="GO:0016757">
    <property type="term" value="F:glycosyltransferase activity"/>
    <property type="evidence" value="ECO:0007669"/>
    <property type="project" value="UniProtKB-KW"/>
</dbReference>
<evidence type="ECO:0000256" key="5">
    <source>
        <dbReference type="ARBA" id="ARBA00022692"/>
    </source>
</evidence>
<keyword evidence="8" id="KW-0472">Membrane</keyword>
<sequence length="429" mass="49588">MAREYDHFMESGKRWFCHVDDDTYLNFPQLVQTLRKYDHEKKFYLGKPSLRYPIETIERPTNQKVVFWFATGGAGFCLSKGLALEMMPHAGGGRFVKSGDAIRLPDDCTIGYIVNYLLKVDLTRVNNFHSHLEALWRVNDPENQLTFSYNGDNSISIKGFSAEEDPTRFRSLHCKLHPETSGHLINTGCPKNYFRQSICCKFEKEYDHFMKTSKRWFCHVDDDNYLNIDNLLKTLRKYDHNSLWYLGRKSKEFAHPPPERPKLKHIRFVFATTGAGMCLSRALANKLFKFMGNGRFVFTGNVIAMPDDCTLGYIVNHLLKLNLTYIKDFHSHLEQMKDLKNPEQSITIGYFKDNVINIDGFSKKDDPTRTKRQTLLPEKKGGDLQQHTVVAPTAKPQNTHCKTQSRRAQNEIQMVQGTPNHTETSNTND</sequence>
<evidence type="ECO:0000256" key="2">
    <source>
        <dbReference type="ARBA" id="ARBA00008661"/>
    </source>
</evidence>
<gene>
    <name evidence="12" type="ORF">FSP39_024144</name>
</gene>
<evidence type="ECO:0000256" key="10">
    <source>
        <dbReference type="SAM" id="MobiDB-lite"/>
    </source>
</evidence>